<keyword evidence="2 4" id="KW-0863">Zinc-finger</keyword>
<evidence type="ECO:0000256" key="2">
    <source>
        <dbReference type="ARBA" id="ARBA00022771"/>
    </source>
</evidence>
<evidence type="ECO:0000259" key="6">
    <source>
        <dbReference type="PROSITE" id="PS50089"/>
    </source>
</evidence>
<dbReference type="InterPro" id="IPR036322">
    <property type="entry name" value="WD40_repeat_dom_sf"/>
</dbReference>
<dbReference type="InterPro" id="IPR045111">
    <property type="entry name" value="Vps41/Vps8"/>
</dbReference>
<evidence type="ECO:0000256" key="5">
    <source>
        <dbReference type="SAM" id="MobiDB-lite"/>
    </source>
</evidence>
<dbReference type="SUPFAM" id="SSF50978">
    <property type="entry name" value="WD40 repeat-like"/>
    <property type="match status" value="1"/>
</dbReference>
<accession>A0AAN8P5Q6</accession>
<evidence type="ECO:0000313" key="8">
    <source>
        <dbReference type="Proteomes" id="UP001372834"/>
    </source>
</evidence>
<dbReference type="GO" id="GO:0006623">
    <property type="term" value="P:protein targeting to vacuole"/>
    <property type="evidence" value="ECO:0007669"/>
    <property type="project" value="InterPro"/>
</dbReference>
<dbReference type="GO" id="GO:0034058">
    <property type="term" value="P:endosomal vesicle fusion"/>
    <property type="evidence" value="ECO:0007669"/>
    <property type="project" value="TreeGrafter"/>
</dbReference>
<dbReference type="PANTHER" id="PTHR12616">
    <property type="entry name" value="VACUOLAR PROTEIN SORTING VPS41"/>
    <property type="match status" value="1"/>
</dbReference>
<dbReference type="PROSITE" id="PS50089">
    <property type="entry name" value="ZF_RING_2"/>
    <property type="match status" value="1"/>
</dbReference>
<evidence type="ECO:0000256" key="1">
    <source>
        <dbReference type="ARBA" id="ARBA00009422"/>
    </source>
</evidence>
<dbReference type="GO" id="GO:0008270">
    <property type="term" value="F:zinc ion binding"/>
    <property type="evidence" value="ECO:0007669"/>
    <property type="project" value="UniProtKB-KW"/>
</dbReference>
<protein>
    <recommendedName>
        <fullName evidence="6">RING-type domain-containing protein</fullName>
    </recommendedName>
</protein>
<dbReference type="Proteomes" id="UP001372834">
    <property type="component" value="Unassembled WGS sequence"/>
</dbReference>
<dbReference type="GO" id="GO:0030897">
    <property type="term" value="C:HOPS complex"/>
    <property type="evidence" value="ECO:0007669"/>
    <property type="project" value="TreeGrafter"/>
</dbReference>
<comment type="caution">
    <text evidence="7">The sequence shown here is derived from an EMBL/GenBank/DDBJ whole genome shotgun (WGS) entry which is preliminary data.</text>
</comment>
<dbReference type="SUPFAM" id="SSF57850">
    <property type="entry name" value="RING/U-box"/>
    <property type="match status" value="1"/>
</dbReference>
<dbReference type="Pfam" id="PF23410">
    <property type="entry name" value="Beta-prop_VPS8"/>
    <property type="match status" value="1"/>
</dbReference>
<keyword evidence="3" id="KW-0862">Zinc</keyword>
<keyword evidence="2 4" id="KW-0479">Metal-binding</keyword>
<dbReference type="SMART" id="SM00184">
    <property type="entry name" value="RING"/>
    <property type="match status" value="1"/>
</dbReference>
<dbReference type="InterPro" id="IPR015943">
    <property type="entry name" value="WD40/YVTN_repeat-like_dom_sf"/>
</dbReference>
<dbReference type="EMBL" id="JAWJWE010000007">
    <property type="protein sequence ID" value="KAK6632783.1"/>
    <property type="molecule type" value="Genomic_DNA"/>
</dbReference>
<gene>
    <name evidence="7" type="ORF">RUM43_013554</name>
</gene>
<dbReference type="InterPro" id="IPR001841">
    <property type="entry name" value="Znf_RING"/>
</dbReference>
<reference evidence="7 8" key="1">
    <citation type="submission" date="2023-10" db="EMBL/GenBank/DDBJ databases">
        <title>Genomes of two closely related lineages of the louse Polyplax serrata with different host specificities.</title>
        <authorList>
            <person name="Martinu J."/>
            <person name="Tarabai H."/>
            <person name="Stefka J."/>
            <person name="Hypsa V."/>
        </authorList>
    </citation>
    <scope>NUCLEOTIDE SEQUENCE [LARGE SCALE GENOMIC DNA]</scope>
    <source>
        <strain evidence="7">HR10_N</strain>
    </source>
</reference>
<feature type="region of interest" description="Disordered" evidence="5">
    <location>
        <begin position="1"/>
        <end position="108"/>
    </location>
</feature>
<dbReference type="InterPro" id="IPR025941">
    <property type="entry name" value="Vps8_central_dom"/>
</dbReference>
<dbReference type="Gene3D" id="2.130.10.10">
    <property type="entry name" value="YVTN repeat-like/Quinoprotein amine dehydrogenase"/>
    <property type="match status" value="1"/>
</dbReference>
<comment type="similarity">
    <text evidence="1">Belongs to the VPS8 family.</text>
</comment>
<organism evidence="7 8">
    <name type="scientific">Polyplax serrata</name>
    <name type="common">Common mouse louse</name>
    <dbReference type="NCBI Taxonomy" id="468196"/>
    <lineage>
        <taxon>Eukaryota</taxon>
        <taxon>Metazoa</taxon>
        <taxon>Ecdysozoa</taxon>
        <taxon>Arthropoda</taxon>
        <taxon>Hexapoda</taxon>
        <taxon>Insecta</taxon>
        <taxon>Pterygota</taxon>
        <taxon>Neoptera</taxon>
        <taxon>Paraneoptera</taxon>
        <taxon>Psocodea</taxon>
        <taxon>Troctomorpha</taxon>
        <taxon>Phthiraptera</taxon>
        <taxon>Anoplura</taxon>
        <taxon>Polyplacidae</taxon>
        <taxon>Polyplax</taxon>
    </lineage>
</organism>
<sequence>MSDDLRSNYESFSNEDTDVGSFNFDIEELDDAEYQIPQIVEPPTLESILNDPDDRISLNDDSDSLNWSQGIHSSPLGIEGGSETVSLASRRSRSSSDRKDISSSSSSSTSSTAFLRYVLLKGISTQISSAERINAGFATAITVTTMVAVGTSCGLILVFDSGQTLKWYLSGADEEQGPVSCLCFNSDSTRLLVGYSRGHILMFDLSNGKLIRTLVDVHPPGTAVLSVKFTDLPTVALCSDSGGSVFELNFTRTLGVRGCSSKCLFSGSRGEVCVIEPLLLHHLAFHPLKGIVLVAMATLTKVIVVSIRPKMKVVFVKALPPGSTLLPLVDWQFVVIHLSDGSKTIDPVLAFAKDNCINFFQISVDSDSKLKVAALQKLVVNYSLLSLHWLNSWTIAAVDISERLHLLEVHSHEELENLDISNIGLVYESSNFKGIMTGGNVSEAMALAGEKACYNTIVGYGNQILILGMKTVHLLTIRPWIERLNYLVKQKKYLTALSLGLSFYEEPKGAVGLKGSRERRREIAKGKVVQILEQFIEDMESPIDDISATMQYAISVQYVDIIFNKLWEYVYIDSNLRRIFLEAMEPFILNDQLTSIPPAILQHFVNTYENTGKLQALEACIIHLDIGSLDLHQVVQVCWAHGLYDAIIFVHNKALNDYISPIHELVPILQKSLASGGKLTAKEVELGNKLLVYVSCCLAGRGFPVGDVPKDSVQQVKYDMFKCLTNIHSKDADDSELPYPYLRTLIHFDTREFLNVVSLAFTEPEFTSEVGLRQRQRLIDILLNIMVYNPGCTMEEIGGLYIFLARQLSRPGSGLQVDKDLFGKIFEYLTTPDLEHQEERQQALLDILRTDGLQEYSKETILELATKAKLVCEAIHEQNGEWDQVFLCYLQDSIRRPQVFSFLRNILLLYKNTKDAEPILNKVCSKIEDLMNLDIESTSTIVATYAIDRLPELLDNLKNDKHKLALLQSLLYRRTKEPICENDSAPLVQFFNKFIRLVLVCEPKSAVYELKTHSELYNVEDVIKIARECNHREAEAFLLEKNSNFKEAFEVLNKKLTDMLNCAINHSQSEVEDLVKELIGIIQRSHSSYTEPERHKLWISLLDVLIASENSVKPKEKTRLIGMVLGGTMGHANPSAILEHLLHGTNSVATFGEIRHLLTGMLENTWFEEQLVKTTQKLVCSDLYSQLVYSLNGAKRGIRLSASVCSACNKSLSNGSVLVLFCGHPLHKNCFTEHQCPICATIAVDKMASTSSEVIRLDKTSASSTNILKSQYFNLKVTAPPAPDLENLERNANVLLFK</sequence>
<dbReference type="PANTHER" id="PTHR12616:SF8">
    <property type="entry name" value="VACUOLAR PROTEIN SORTING-ASSOCIATED PROTEIN 8 HOMOLOG"/>
    <property type="match status" value="1"/>
</dbReference>
<feature type="domain" description="RING-type" evidence="6">
    <location>
        <begin position="1205"/>
        <end position="1239"/>
    </location>
</feature>
<dbReference type="Pfam" id="PF12816">
    <property type="entry name" value="TPR_Vps8"/>
    <property type="match status" value="1"/>
</dbReference>
<evidence type="ECO:0000256" key="3">
    <source>
        <dbReference type="ARBA" id="ARBA00022833"/>
    </source>
</evidence>
<evidence type="ECO:0000313" key="7">
    <source>
        <dbReference type="EMBL" id="KAK6632783.1"/>
    </source>
</evidence>
<name>A0AAN8P5Q6_POLSC</name>
<dbReference type="GO" id="GO:0005770">
    <property type="term" value="C:late endosome"/>
    <property type="evidence" value="ECO:0007669"/>
    <property type="project" value="TreeGrafter"/>
</dbReference>
<evidence type="ECO:0000256" key="4">
    <source>
        <dbReference type="PROSITE-ProRule" id="PRU00175"/>
    </source>
</evidence>
<proteinExistence type="inferred from homology"/>